<accession>A0A0R2A5Z5</accession>
<dbReference type="Proteomes" id="UP000051733">
    <property type="component" value="Unassembled WGS sequence"/>
</dbReference>
<gene>
    <name evidence="1" type="ORF">FC26_GL000357</name>
</gene>
<proteinExistence type="predicted"/>
<organism evidence="1 2">
    <name type="scientific">Paucilactobacillus vaccinostercus DSM 20634</name>
    <dbReference type="NCBI Taxonomy" id="1423813"/>
    <lineage>
        <taxon>Bacteria</taxon>
        <taxon>Bacillati</taxon>
        <taxon>Bacillota</taxon>
        <taxon>Bacilli</taxon>
        <taxon>Lactobacillales</taxon>
        <taxon>Lactobacillaceae</taxon>
        <taxon>Paucilactobacillus</taxon>
    </lineage>
</organism>
<evidence type="ECO:0000313" key="1">
    <source>
        <dbReference type="EMBL" id="KRM60868.1"/>
    </source>
</evidence>
<protein>
    <submittedName>
        <fullName evidence="1">Uncharacterized protein</fullName>
    </submittedName>
</protein>
<dbReference type="EMBL" id="AYYY01000061">
    <property type="protein sequence ID" value="KRM60868.1"/>
    <property type="molecule type" value="Genomic_DNA"/>
</dbReference>
<dbReference type="RefSeq" id="WP_057780172.1">
    <property type="nucleotide sequence ID" value="NZ_AYYY01000061.1"/>
</dbReference>
<dbReference type="OrthoDB" id="3238747at2"/>
<dbReference type="AlphaFoldDB" id="A0A0R2A5Z5"/>
<comment type="caution">
    <text evidence="1">The sequence shown here is derived from an EMBL/GenBank/DDBJ whole genome shotgun (WGS) entry which is preliminary data.</text>
</comment>
<dbReference type="PATRIC" id="fig|1423813.3.peg.364"/>
<name>A0A0R2A5Z5_9LACO</name>
<reference evidence="1 2" key="1">
    <citation type="journal article" date="2015" name="Genome Announc.">
        <title>Expanding the biotechnology potential of lactobacilli through comparative genomics of 213 strains and associated genera.</title>
        <authorList>
            <person name="Sun Z."/>
            <person name="Harris H.M."/>
            <person name="McCann A."/>
            <person name="Guo C."/>
            <person name="Argimon S."/>
            <person name="Zhang W."/>
            <person name="Yang X."/>
            <person name="Jeffery I.B."/>
            <person name="Cooney J.C."/>
            <person name="Kagawa T.F."/>
            <person name="Liu W."/>
            <person name="Song Y."/>
            <person name="Salvetti E."/>
            <person name="Wrobel A."/>
            <person name="Rasinkangas P."/>
            <person name="Parkhill J."/>
            <person name="Rea M.C."/>
            <person name="O'Sullivan O."/>
            <person name="Ritari J."/>
            <person name="Douillard F.P."/>
            <person name="Paul Ross R."/>
            <person name="Yang R."/>
            <person name="Briner A.E."/>
            <person name="Felis G.E."/>
            <person name="de Vos W.M."/>
            <person name="Barrangou R."/>
            <person name="Klaenhammer T.R."/>
            <person name="Caufield P.W."/>
            <person name="Cui Y."/>
            <person name="Zhang H."/>
            <person name="O'Toole P.W."/>
        </authorList>
    </citation>
    <scope>NUCLEOTIDE SEQUENCE [LARGE SCALE GENOMIC DNA]</scope>
    <source>
        <strain evidence="1 2">DSM 20634</strain>
    </source>
</reference>
<keyword evidence="2" id="KW-1185">Reference proteome</keyword>
<evidence type="ECO:0000313" key="2">
    <source>
        <dbReference type="Proteomes" id="UP000051733"/>
    </source>
</evidence>
<sequence length="79" mass="8958">MQPTAPLNADGTIGFSARFANKLREEHRAVFDDQFITTEEITLKSVNEVGLFLYFSGTNSWLQLQDPDGKTIHDWTVVQ</sequence>